<keyword evidence="4" id="KW-1185">Reference proteome</keyword>
<sequence length="118" mass="12750">MSLPNHPVDTDADAEPIVIPLAEIVDLANAERVRDDLRRLLRSAGTRVAIVDLRTPCLTAAAVGVLERTQALADRLGVRLLVVAPHRLTRHVLRVTAADVYLAVHPDLLSALREAAAD</sequence>
<evidence type="ECO:0000313" key="5">
    <source>
        <dbReference type="Proteomes" id="UP000596130"/>
    </source>
</evidence>
<accession>A0A1P8TBU5</accession>
<gene>
    <name evidence="2" type="ORF">A7J05_04505</name>
    <name evidence="3" type="ORF">I8755_32645</name>
</gene>
<proteinExistence type="predicted"/>
<reference evidence="2 4" key="1">
    <citation type="submission" date="2016-05" db="EMBL/GenBank/DDBJ databases">
        <authorList>
            <person name="Gu J."/>
        </authorList>
    </citation>
    <scope>NUCLEOTIDE SEQUENCE [LARGE SCALE GENOMIC DNA]</scope>
    <source>
        <strain evidence="2 4">ACCC40021</strain>
    </source>
</reference>
<dbReference type="Proteomes" id="UP000187191">
    <property type="component" value="Chromosome"/>
</dbReference>
<name>A0A1P8TBU5_9ACTN</name>
<evidence type="ECO:0000313" key="3">
    <source>
        <dbReference type="EMBL" id="QQC92604.1"/>
    </source>
</evidence>
<dbReference type="Pfam" id="PF01740">
    <property type="entry name" value="STAS"/>
    <property type="match status" value="1"/>
</dbReference>
<evidence type="ECO:0000313" key="4">
    <source>
        <dbReference type="Proteomes" id="UP000187191"/>
    </source>
</evidence>
<dbReference type="Gene3D" id="3.30.750.24">
    <property type="entry name" value="STAS domain"/>
    <property type="match status" value="1"/>
</dbReference>
<dbReference type="Proteomes" id="UP000596130">
    <property type="component" value="Chromosome"/>
</dbReference>
<organism evidence="3 5">
    <name type="scientific">Streptomyces alfalfae</name>
    <dbReference type="NCBI Taxonomy" id="1642299"/>
    <lineage>
        <taxon>Bacteria</taxon>
        <taxon>Bacillati</taxon>
        <taxon>Actinomycetota</taxon>
        <taxon>Actinomycetes</taxon>
        <taxon>Kitasatosporales</taxon>
        <taxon>Streptomycetaceae</taxon>
        <taxon>Streptomyces</taxon>
    </lineage>
</organism>
<dbReference type="EMBL" id="CP015588">
    <property type="protein sequence ID" value="APY85094.1"/>
    <property type="molecule type" value="Genomic_DNA"/>
</dbReference>
<reference evidence="3 5" key="2">
    <citation type="submission" date="2020-12" db="EMBL/GenBank/DDBJ databases">
        <title>Identification and biosynthesis of polyene macrolides produced by Streptomyces alfalfae Men-myco-93-63.</title>
        <authorList>
            <person name="Liu D."/>
            <person name="Li Y."/>
            <person name="Liu L."/>
            <person name="Han X."/>
            <person name="Shen F."/>
        </authorList>
    </citation>
    <scope>NUCLEOTIDE SEQUENCE [LARGE SCALE GENOMIC DNA]</scope>
    <source>
        <strain evidence="3 5">Men-myco-93-63</strain>
    </source>
</reference>
<dbReference type="InterPro" id="IPR002645">
    <property type="entry name" value="STAS_dom"/>
</dbReference>
<dbReference type="EMBL" id="CP065959">
    <property type="protein sequence ID" value="QQC92604.1"/>
    <property type="molecule type" value="Genomic_DNA"/>
</dbReference>
<evidence type="ECO:0000313" key="2">
    <source>
        <dbReference type="EMBL" id="APY85094.1"/>
    </source>
</evidence>
<protein>
    <recommendedName>
        <fullName evidence="1">STAS domain-containing protein</fullName>
    </recommendedName>
</protein>
<dbReference type="SUPFAM" id="SSF52091">
    <property type="entry name" value="SpoIIaa-like"/>
    <property type="match status" value="1"/>
</dbReference>
<dbReference type="RefSeq" id="WP_076682976.1">
    <property type="nucleotide sequence ID" value="NZ_CP015588.1"/>
</dbReference>
<dbReference type="KEGG" id="ssia:A7J05_04505"/>
<evidence type="ECO:0000259" key="1">
    <source>
        <dbReference type="Pfam" id="PF01740"/>
    </source>
</evidence>
<dbReference type="InterPro" id="IPR036513">
    <property type="entry name" value="STAS_dom_sf"/>
</dbReference>
<dbReference type="AlphaFoldDB" id="A0A1P8TBU5"/>
<feature type="domain" description="STAS" evidence="1">
    <location>
        <begin position="15"/>
        <end position="106"/>
    </location>
</feature>